<sequence length="67" mass="7264">MAPDGFPESVDLTANVTQTLDRARLTFTDHLVSVVERCSVSGHTKRRASSSTRPGIECNFALSRASI</sequence>
<evidence type="ECO:0000313" key="1">
    <source>
        <dbReference type="EMBL" id="KAL1870547.1"/>
    </source>
</evidence>
<comment type="caution">
    <text evidence="1">The sequence shown here is derived from an EMBL/GenBank/DDBJ whole genome shotgun (WGS) entry which is preliminary data.</text>
</comment>
<keyword evidence="2" id="KW-1185">Reference proteome</keyword>
<proteinExistence type="predicted"/>
<dbReference type="EMBL" id="JAZHXJ010000172">
    <property type="protein sequence ID" value="KAL1870547.1"/>
    <property type="molecule type" value="Genomic_DNA"/>
</dbReference>
<name>A0ABR3X4E3_9PEZI</name>
<organism evidence="1 2">
    <name type="scientific">Phialemonium thermophilum</name>
    <dbReference type="NCBI Taxonomy" id="223376"/>
    <lineage>
        <taxon>Eukaryota</taxon>
        <taxon>Fungi</taxon>
        <taxon>Dikarya</taxon>
        <taxon>Ascomycota</taxon>
        <taxon>Pezizomycotina</taxon>
        <taxon>Sordariomycetes</taxon>
        <taxon>Sordariomycetidae</taxon>
        <taxon>Cephalothecales</taxon>
        <taxon>Cephalothecaceae</taxon>
        <taxon>Phialemonium</taxon>
    </lineage>
</organism>
<accession>A0ABR3X4E3</accession>
<gene>
    <name evidence="1" type="ORF">VTK73DRAFT_2555</name>
</gene>
<protein>
    <submittedName>
        <fullName evidence="1">Uncharacterized protein</fullName>
    </submittedName>
</protein>
<evidence type="ECO:0000313" key="2">
    <source>
        <dbReference type="Proteomes" id="UP001586593"/>
    </source>
</evidence>
<reference evidence="1 2" key="1">
    <citation type="journal article" date="2024" name="Commun. Biol.">
        <title>Comparative genomic analysis of thermophilic fungi reveals convergent evolutionary adaptations and gene losses.</title>
        <authorList>
            <person name="Steindorff A.S."/>
            <person name="Aguilar-Pontes M.V."/>
            <person name="Robinson A.J."/>
            <person name="Andreopoulos B."/>
            <person name="LaButti K."/>
            <person name="Kuo A."/>
            <person name="Mondo S."/>
            <person name="Riley R."/>
            <person name="Otillar R."/>
            <person name="Haridas S."/>
            <person name="Lipzen A."/>
            <person name="Grimwood J."/>
            <person name="Schmutz J."/>
            <person name="Clum A."/>
            <person name="Reid I.D."/>
            <person name="Moisan M.C."/>
            <person name="Butler G."/>
            <person name="Nguyen T.T.M."/>
            <person name="Dewar K."/>
            <person name="Conant G."/>
            <person name="Drula E."/>
            <person name="Henrissat B."/>
            <person name="Hansel C."/>
            <person name="Singer S."/>
            <person name="Hutchinson M.I."/>
            <person name="de Vries R.P."/>
            <person name="Natvig D.O."/>
            <person name="Powell A.J."/>
            <person name="Tsang A."/>
            <person name="Grigoriev I.V."/>
        </authorList>
    </citation>
    <scope>NUCLEOTIDE SEQUENCE [LARGE SCALE GENOMIC DNA]</scope>
    <source>
        <strain evidence="1 2">ATCC 24622</strain>
    </source>
</reference>
<dbReference type="Proteomes" id="UP001586593">
    <property type="component" value="Unassembled WGS sequence"/>
</dbReference>